<reference evidence="3 4" key="1">
    <citation type="submission" date="2019-09" db="EMBL/GenBank/DDBJ databases">
        <authorList>
            <person name="Feng G."/>
        </authorList>
    </citation>
    <scope>NUCLEOTIDE SEQUENCE [LARGE SCALE GENOMIC DNA]</scope>
    <source>
        <strain evidence="2 3">KACC 19283</strain>
        <strain evidence="1 4">KACC 19284</strain>
    </source>
</reference>
<organism evidence="2 3">
    <name type="scientific">Sphingobium limneticum</name>
    <dbReference type="NCBI Taxonomy" id="1007511"/>
    <lineage>
        <taxon>Bacteria</taxon>
        <taxon>Pseudomonadati</taxon>
        <taxon>Pseudomonadota</taxon>
        <taxon>Alphaproteobacteria</taxon>
        <taxon>Sphingomonadales</taxon>
        <taxon>Sphingomonadaceae</taxon>
        <taxon>Sphingobium</taxon>
    </lineage>
</organism>
<dbReference type="Proteomes" id="UP000326364">
    <property type="component" value="Unassembled WGS sequence"/>
</dbReference>
<name>A0A5J5I8F8_9SPHN</name>
<dbReference type="EMBL" id="VYQA01000003">
    <property type="protein sequence ID" value="KAA9032085.1"/>
    <property type="molecule type" value="Genomic_DNA"/>
</dbReference>
<dbReference type="InterPro" id="IPR007555">
    <property type="entry name" value="DUF499"/>
</dbReference>
<comment type="caution">
    <text evidence="2">The sequence shown here is derived from an EMBL/GenBank/DDBJ whole genome shotgun (WGS) entry which is preliminary data.</text>
</comment>
<protein>
    <submittedName>
        <fullName evidence="2">ATP-binding protein</fullName>
    </submittedName>
</protein>
<keyword evidence="2" id="KW-0067">ATP-binding</keyword>
<dbReference type="EMBL" id="VYQB01000003">
    <property type="protein sequence ID" value="KAA9019628.1"/>
    <property type="molecule type" value="Genomic_DNA"/>
</dbReference>
<dbReference type="GO" id="GO:0005524">
    <property type="term" value="F:ATP binding"/>
    <property type="evidence" value="ECO:0007669"/>
    <property type="project" value="UniProtKB-KW"/>
</dbReference>
<dbReference type="RefSeq" id="WP_150424836.1">
    <property type="nucleotide sequence ID" value="NZ_VYQA01000003.1"/>
</dbReference>
<evidence type="ECO:0000313" key="3">
    <source>
        <dbReference type="Proteomes" id="UP000325933"/>
    </source>
</evidence>
<dbReference type="AlphaFoldDB" id="A0A5J5I8F8"/>
<keyword evidence="2" id="KW-0547">Nucleotide-binding</keyword>
<gene>
    <name evidence="2" type="ORF">F4U95_05095</name>
    <name evidence="1" type="ORF">F4U96_05095</name>
</gene>
<accession>A0A5J5I8F8</accession>
<sequence length="1032" mass="112572">MLQTINDACEFKQDAVNYALSKHVEDISDLVNHSESEAEAFFDKTYITDGMAQLLRQGLQRLSGGNDQAAFELRQAMGGGKTHSMLALGYMAANPKAAGAAGVRITDGFTPEKSKVVVVSGRNIDHDHFLWGTIAQQLGKGDEFSRFWSNGARAPNESDWINLIGDASVLILIDELPPYLDKAVTITVGSGNLGDVTSAALSNLLSAAIKLPKLCIVLSTLVGQYKSSGDLSRIVSQITNEARRQAKPITPVELGSDEIYHILRKRLMAREPAPVVVESVAEAYGRVLADAVKSKTVERAAEKIADEVAATYPFHPSLKTVVATFKENEGFRQTRGLMMIAALMIQSVQKRKTNDVYLIGPQHIDLGDRGIRDMINNIYDLDAAITVDIVDSGSSDAHAQLIDADAGNDAASQTARLLLMSSLAESSDAVKGLQPADLLSFLVAPLREENDFVAAVEALTSKCWYLHKRDNGAWYFSKNENLTKKIENLARNAPPHKIEQNLASRLEEIFSTRKRTAYTRVLALPMVEEVNTRGDRALIVLSPDAKIPPEKAAKLFESTNDKNNFAIVSGEGLDLASVEEKLRISYAIAKVLDQEGAGSPNRPDLENRASDAELDVYQTIASTLNKIWYPGRDSTGERLLGATLKLDNFRRDGAAGYDGEAAVEAALTATGSKKLILNVEENFDSLAARAEDMLWPANSRTTTWGDIQDRAISNVRWIWLPRTGLEELKRLAISYHRWKDNGAGGLEKGPFPKEKTSVGLTEGAYDELTGTATLNLVAKNAGKGRIYWSTSPDVSTQSERLEGFKLETSEMRLYFLAVDPQGDHETGDVFAWTNKLNLTHDPRPMGTGYEVALSVVPDGQIRWNTDATLAREGKVYGGPIRLDGDKDVVIYAYAENAGISTTKEFKIPRREGDGAKIDRDRPARAKKLVQVSTTDLVYAAISKAKEARARFRGVLVTVGSGGRNVTTNFGAEVEVTAEAIERLAKYARTELGDENADVTVSWKSADVDRAADLDDLMAAVGETLATTEIEQG</sequence>
<evidence type="ECO:0000313" key="4">
    <source>
        <dbReference type="Proteomes" id="UP000326364"/>
    </source>
</evidence>
<keyword evidence="4" id="KW-1185">Reference proteome</keyword>
<dbReference type="NCBIfam" id="NF042962">
    <property type="entry name" value="DUF499_antiphage"/>
    <property type="match status" value="1"/>
</dbReference>
<dbReference type="Pfam" id="PF04465">
    <property type="entry name" value="DUF499"/>
    <property type="match status" value="1"/>
</dbReference>
<proteinExistence type="predicted"/>
<evidence type="ECO:0000313" key="1">
    <source>
        <dbReference type="EMBL" id="KAA9019628.1"/>
    </source>
</evidence>
<evidence type="ECO:0000313" key="2">
    <source>
        <dbReference type="EMBL" id="KAA9032085.1"/>
    </source>
</evidence>
<dbReference type="Proteomes" id="UP000325933">
    <property type="component" value="Unassembled WGS sequence"/>
</dbReference>